<keyword evidence="3" id="KW-0804">Transcription</keyword>
<evidence type="ECO:0000256" key="1">
    <source>
        <dbReference type="ARBA" id="ARBA00023015"/>
    </source>
</evidence>
<comment type="caution">
    <text evidence="5">The sequence shown here is derived from an EMBL/GenBank/DDBJ whole genome shotgun (WGS) entry which is preliminary data.</text>
</comment>
<proteinExistence type="predicted"/>
<dbReference type="GO" id="GO:0003700">
    <property type="term" value="F:DNA-binding transcription factor activity"/>
    <property type="evidence" value="ECO:0007669"/>
    <property type="project" value="InterPro"/>
</dbReference>
<gene>
    <name evidence="5" type="ORF">H9Q16_09215</name>
</gene>
<dbReference type="InterPro" id="IPR035472">
    <property type="entry name" value="RpiR-like_SIS"/>
</dbReference>
<evidence type="ECO:0000256" key="3">
    <source>
        <dbReference type="ARBA" id="ARBA00023163"/>
    </source>
</evidence>
<dbReference type="CDD" id="cd05013">
    <property type="entry name" value="SIS_RpiR"/>
    <property type="match status" value="1"/>
</dbReference>
<evidence type="ECO:0000313" key="5">
    <source>
        <dbReference type="EMBL" id="MBD3664099.1"/>
    </source>
</evidence>
<dbReference type="PANTHER" id="PTHR30514">
    <property type="entry name" value="GLUCOKINASE"/>
    <property type="match status" value="1"/>
</dbReference>
<dbReference type="AlphaFoldDB" id="A0A927D329"/>
<dbReference type="Gene3D" id="3.40.50.10490">
    <property type="entry name" value="Glucose-6-phosphate isomerase like protein, domain 1"/>
    <property type="match status" value="1"/>
</dbReference>
<reference evidence="5" key="1">
    <citation type="submission" date="2020-08" db="EMBL/GenBank/DDBJ databases">
        <title>Sulfitobacter aestuariivivens sp. nov., isolated from a tidal flat.</title>
        <authorList>
            <person name="Park S."/>
            <person name="Yoon J.-H."/>
        </authorList>
    </citation>
    <scope>NUCLEOTIDE SEQUENCE</scope>
    <source>
        <strain evidence="5">TSTF-M16</strain>
    </source>
</reference>
<dbReference type="InterPro" id="IPR009057">
    <property type="entry name" value="Homeodomain-like_sf"/>
</dbReference>
<dbReference type="EMBL" id="JACTAG010000001">
    <property type="protein sequence ID" value="MBD3664099.1"/>
    <property type="molecule type" value="Genomic_DNA"/>
</dbReference>
<protein>
    <submittedName>
        <fullName evidence="5">MurR/RpiR family transcriptional regulator</fullName>
    </submittedName>
</protein>
<dbReference type="PROSITE" id="PS51071">
    <property type="entry name" value="HTH_RPIR"/>
    <property type="match status" value="1"/>
</dbReference>
<dbReference type="InterPro" id="IPR001347">
    <property type="entry name" value="SIS_dom"/>
</dbReference>
<dbReference type="InterPro" id="IPR046348">
    <property type="entry name" value="SIS_dom_sf"/>
</dbReference>
<dbReference type="SUPFAM" id="SSF46689">
    <property type="entry name" value="Homeodomain-like"/>
    <property type="match status" value="1"/>
</dbReference>
<sequence>MTVRMTIGAVSDSLTQSERKLAATLLSNYPFSGLLNIQELAEEAGVSTASISRFTTKLGLDGYADMQRKLVDELRRGDLSPVDLHARSTRIKGSFLAGFLARAAAQIESADDAITDGQFDRITALMSDQRRQVFALGGRISDTIARHLTFHLAQSREGVEHMSRDIESWPGHLLRMRPGDVVFLVDFRRYEPSLERLARAMATKRVKIVLLTDSWISPVKRNAAEVLAVPIETGTVWDSYAAALAIVEALVARIAELTWDETSERIELWDATRALTTETTT</sequence>
<accession>A0A927D329</accession>
<dbReference type="Pfam" id="PF01418">
    <property type="entry name" value="HTH_6"/>
    <property type="match status" value="1"/>
</dbReference>
<feature type="domain" description="HTH rpiR-type" evidence="4">
    <location>
        <begin position="1"/>
        <end position="77"/>
    </location>
</feature>
<dbReference type="InterPro" id="IPR047640">
    <property type="entry name" value="RpiR-like"/>
</dbReference>
<name>A0A927D329_9RHOB</name>
<dbReference type="Proteomes" id="UP000635142">
    <property type="component" value="Unassembled WGS sequence"/>
</dbReference>
<organism evidence="5 6">
    <name type="scientific">Sulfitobacter aestuariivivens</name>
    <dbReference type="NCBI Taxonomy" id="2766981"/>
    <lineage>
        <taxon>Bacteria</taxon>
        <taxon>Pseudomonadati</taxon>
        <taxon>Pseudomonadota</taxon>
        <taxon>Alphaproteobacteria</taxon>
        <taxon>Rhodobacterales</taxon>
        <taxon>Roseobacteraceae</taxon>
        <taxon>Sulfitobacter</taxon>
    </lineage>
</organism>
<keyword evidence="2" id="KW-0238">DNA-binding</keyword>
<dbReference type="GO" id="GO:1901135">
    <property type="term" value="P:carbohydrate derivative metabolic process"/>
    <property type="evidence" value="ECO:0007669"/>
    <property type="project" value="InterPro"/>
</dbReference>
<dbReference type="GO" id="GO:0003677">
    <property type="term" value="F:DNA binding"/>
    <property type="evidence" value="ECO:0007669"/>
    <property type="project" value="UniProtKB-KW"/>
</dbReference>
<keyword evidence="1" id="KW-0805">Transcription regulation</keyword>
<evidence type="ECO:0000256" key="2">
    <source>
        <dbReference type="ARBA" id="ARBA00023125"/>
    </source>
</evidence>
<dbReference type="Gene3D" id="1.10.10.10">
    <property type="entry name" value="Winged helix-like DNA-binding domain superfamily/Winged helix DNA-binding domain"/>
    <property type="match status" value="1"/>
</dbReference>
<keyword evidence="6" id="KW-1185">Reference proteome</keyword>
<dbReference type="PANTHER" id="PTHR30514:SF18">
    <property type="entry name" value="RPIR-FAMILY TRANSCRIPTIONAL REGULATOR"/>
    <property type="match status" value="1"/>
</dbReference>
<evidence type="ECO:0000313" key="6">
    <source>
        <dbReference type="Proteomes" id="UP000635142"/>
    </source>
</evidence>
<dbReference type="InterPro" id="IPR036388">
    <property type="entry name" value="WH-like_DNA-bd_sf"/>
</dbReference>
<evidence type="ECO:0000259" key="4">
    <source>
        <dbReference type="PROSITE" id="PS51071"/>
    </source>
</evidence>
<dbReference type="GO" id="GO:0097367">
    <property type="term" value="F:carbohydrate derivative binding"/>
    <property type="evidence" value="ECO:0007669"/>
    <property type="project" value="InterPro"/>
</dbReference>
<dbReference type="SUPFAM" id="SSF53697">
    <property type="entry name" value="SIS domain"/>
    <property type="match status" value="1"/>
</dbReference>
<dbReference type="InterPro" id="IPR000281">
    <property type="entry name" value="HTH_RpiR"/>
</dbReference>
<dbReference type="Pfam" id="PF01380">
    <property type="entry name" value="SIS"/>
    <property type="match status" value="1"/>
</dbReference>